<organism evidence="2 3">
    <name type="scientific">candidate division NPL-UPA2 bacterium Unc8</name>
    <dbReference type="NCBI Taxonomy" id="1980939"/>
    <lineage>
        <taxon>Bacteria</taxon>
    </lineage>
</organism>
<keyword evidence="1" id="KW-1133">Transmembrane helix</keyword>
<feature type="transmembrane region" description="Helical" evidence="1">
    <location>
        <begin position="123"/>
        <end position="141"/>
    </location>
</feature>
<gene>
    <name evidence="2" type="ORF">B9J77_03490</name>
</gene>
<accession>A0A399FVP4</accession>
<dbReference type="Proteomes" id="UP000266287">
    <property type="component" value="Unassembled WGS sequence"/>
</dbReference>
<evidence type="ECO:0000313" key="3">
    <source>
        <dbReference type="Proteomes" id="UP000266287"/>
    </source>
</evidence>
<reference evidence="2 3" key="1">
    <citation type="submission" date="2018-08" db="EMBL/GenBank/DDBJ databases">
        <title>Draft genome of candidate division NPL-UPA2 bacterium Unc8 that adapted to ultra-basic serpentinizing groundwater.</title>
        <authorList>
            <person name="Ishii S."/>
            <person name="Suzuki S."/>
            <person name="Nealson K.H."/>
        </authorList>
    </citation>
    <scope>NUCLEOTIDE SEQUENCE [LARGE SCALE GENOMIC DNA]</scope>
    <source>
        <strain evidence="2">Unc8</strain>
    </source>
</reference>
<keyword evidence="1" id="KW-0812">Transmembrane</keyword>
<dbReference type="Pfam" id="PF06912">
    <property type="entry name" value="DUF1275"/>
    <property type="match status" value="1"/>
</dbReference>
<feature type="transmembrane region" description="Helical" evidence="1">
    <location>
        <begin position="61"/>
        <end position="79"/>
    </location>
</feature>
<feature type="transmembrane region" description="Helical" evidence="1">
    <location>
        <begin position="6"/>
        <end position="25"/>
    </location>
</feature>
<dbReference type="AlphaFoldDB" id="A0A399FVP4"/>
<sequence>MVGSNVWLAILAGYLNAFSTVALLFERSAHMSGRATDLGRGFMAFFVLTDAAERTRLFEEAVIILIITASFLAGAILGAKLMRTIGLGKTIMMIGVFIGVSSIMVLIGLPSGVINVFSLERSLWAILLCIPMGIQNAATSVTSMGRSTHVTGTLTDLGISIAEGTYKKTIHLSCRWGGFVGGSGIGLGIFLAVPSLSTQLLILALCALLTGAFFAHPAVRRKLGTVLQFQEPLATAI</sequence>
<dbReference type="EMBL" id="NDHY01000006">
    <property type="protein sequence ID" value="RII00201.1"/>
    <property type="molecule type" value="Genomic_DNA"/>
</dbReference>
<feature type="transmembrane region" description="Helical" evidence="1">
    <location>
        <begin position="91"/>
        <end position="117"/>
    </location>
</feature>
<protein>
    <submittedName>
        <fullName evidence="2">DUF1275 domain-containing protein</fullName>
    </submittedName>
</protein>
<comment type="caution">
    <text evidence="2">The sequence shown here is derived from an EMBL/GenBank/DDBJ whole genome shotgun (WGS) entry which is preliminary data.</text>
</comment>
<evidence type="ECO:0000313" key="2">
    <source>
        <dbReference type="EMBL" id="RII00201.1"/>
    </source>
</evidence>
<feature type="transmembrane region" description="Helical" evidence="1">
    <location>
        <begin position="200"/>
        <end position="219"/>
    </location>
</feature>
<keyword evidence="1" id="KW-0472">Membrane</keyword>
<name>A0A399FVP4_UNCN2</name>
<dbReference type="InterPro" id="IPR010699">
    <property type="entry name" value="DUF1275"/>
</dbReference>
<feature type="transmembrane region" description="Helical" evidence="1">
    <location>
        <begin position="176"/>
        <end position="194"/>
    </location>
</feature>
<evidence type="ECO:0000256" key="1">
    <source>
        <dbReference type="SAM" id="Phobius"/>
    </source>
</evidence>
<proteinExistence type="predicted"/>